<dbReference type="RefSeq" id="WP_007077561.1">
    <property type="nucleotide sequence ID" value="NZ_CM001024.1"/>
</dbReference>
<dbReference type="AlphaFoldDB" id="E2S999"/>
<dbReference type="PANTHER" id="PTHR43319:SF3">
    <property type="entry name" value="BETA-LACTAMASE-RELATED DOMAIN-CONTAINING PROTEIN"/>
    <property type="match status" value="1"/>
</dbReference>
<gene>
    <name evidence="2" type="ORF">HMPREF0063_10539</name>
</gene>
<accession>E2S999</accession>
<reference evidence="2" key="1">
    <citation type="submission" date="2010-08" db="EMBL/GenBank/DDBJ databases">
        <authorList>
            <person name="Muzny D."/>
            <person name="Qin X."/>
            <person name="Buhay C."/>
            <person name="Dugan-Rocha S."/>
            <person name="Ding Y."/>
            <person name="Chen G."/>
            <person name="Hawes A."/>
            <person name="Holder M."/>
            <person name="Jhangiani S."/>
            <person name="Johnson A."/>
            <person name="Khan Z."/>
            <person name="Li Z."/>
            <person name="Liu W."/>
            <person name="Liu X."/>
            <person name="Perez L."/>
            <person name="Shen H."/>
            <person name="Wang Q."/>
            <person name="Watt J."/>
            <person name="Xi L."/>
            <person name="Xin Y."/>
            <person name="Zhou J."/>
            <person name="Deng J."/>
            <person name="Jiang H."/>
            <person name="Liu Y."/>
            <person name="Qu J."/>
            <person name="Song X.-Z."/>
            <person name="Zhang L."/>
            <person name="Villasana D."/>
            <person name="Johnson A."/>
            <person name="Liu J."/>
            <person name="Liyanage D."/>
            <person name="Lorensuhewa L."/>
            <person name="Robinson T."/>
            <person name="Song A."/>
            <person name="Song B.-B."/>
            <person name="Dinh H."/>
            <person name="Thornton R."/>
            <person name="Coyle M."/>
            <person name="Francisco L."/>
            <person name="Jackson L."/>
            <person name="Javaid M."/>
            <person name="Korchina V."/>
            <person name="Kovar C."/>
            <person name="Mata R."/>
            <person name="Mathew T."/>
            <person name="Ngo R."/>
            <person name="Nguyen L."/>
            <person name="Nguyen N."/>
            <person name="Okwuonu G."/>
            <person name="Ongeri F."/>
            <person name="Pham C."/>
            <person name="Simmons D."/>
            <person name="Wilczek-Boney K."/>
            <person name="Hale W."/>
            <person name="Jakkamsetti A."/>
            <person name="Pham P."/>
            <person name="Ruth R."/>
            <person name="San Lucas F."/>
            <person name="Warren J."/>
            <person name="Zhang J."/>
            <person name="Zhao Z."/>
            <person name="Zhou C."/>
            <person name="Zhu D."/>
            <person name="Lee S."/>
            <person name="Bess C."/>
            <person name="Blankenburg K."/>
            <person name="Forbes L."/>
            <person name="Fu Q."/>
            <person name="Gubbala S."/>
            <person name="Hirani K."/>
            <person name="Jayaseelan J.C."/>
            <person name="Lara F."/>
            <person name="Munidasa M."/>
            <person name="Palculict T."/>
            <person name="Patil S."/>
            <person name="Pu L.-L."/>
            <person name="Saada N."/>
            <person name="Tang L."/>
            <person name="Weissenberger G."/>
            <person name="Zhu Y."/>
            <person name="Hemphill L."/>
            <person name="Shang Y."/>
            <person name="Youmans B."/>
            <person name="Ayvaz T."/>
            <person name="Ross M."/>
            <person name="Santibanez J."/>
            <person name="Aqrawi P."/>
            <person name="Gross S."/>
            <person name="Joshi V."/>
            <person name="Fowler G."/>
            <person name="Nazareth L."/>
            <person name="Reid J."/>
            <person name="Worley K."/>
            <person name="Petrosino J."/>
            <person name="Highlander S."/>
            <person name="Gibbs R."/>
        </authorList>
    </citation>
    <scope>NUCLEOTIDE SEQUENCE [LARGE SCALE GENOMIC DNA]</scope>
    <source>
        <strain evidence="2">DSM 15272</strain>
    </source>
</reference>
<dbReference type="STRING" id="585531.HMPREF0063_10539"/>
<feature type="domain" description="Beta-lactamase-related" evidence="1">
    <location>
        <begin position="14"/>
        <end position="357"/>
    </location>
</feature>
<dbReference type="HOGENOM" id="CLU_035614_3_0_11"/>
<keyword evidence="3" id="KW-1185">Reference proteome</keyword>
<dbReference type="OrthoDB" id="9809635at2"/>
<dbReference type="InterPro" id="IPR052907">
    <property type="entry name" value="Beta-lactamase/esterase"/>
</dbReference>
<dbReference type="Pfam" id="PF00144">
    <property type="entry name" value="Beta-lactamase"/>
    <property type="match status" value="1"/>
</dbReference>
<dbReference type="PANTHER" id="PTHR43319">
    <property type="entry name" value="BETA-LACTAMASE-RELATED"/>
    <property type="match status" value="1"/>
</dbReference>
<comment type="caution">
    <text evidence="2">The sequence shown here is derived from an EMBL/GenBank/DDBJ whole genome shotgun (WGS) entry which is preliminary data.</text>
</comment>
<dbReference type="Proteomes" id="UP000003111">
    <property type="component" value="Unassembled WGS sequence"/>
</dbReference>
<dbReference type="SUPFAM" id="SSF56601">
    <property type="entry name" value="beta-lactamase/transpeptidase-like"/>
    <property type="match status" value="1"/>
</dbReference>
<dbReference type="eggNOG" id="COG1680">
    <property type="taxonomic scope" value="Bacteria"/>
</dbReference>
<dbReference type="InterPro" id="IPR012338">
    <property type="entry name" value="Beta-lactam/transpept-like"/>
</dbReference>
<organism evidence="2 3">
    <name type="scientific">Aeromicrobium marinum DSM 15272</name>
    <dbReference type="NCBI Taxonomy" id="585531"/>
    <lineage>
        <taxon>Bacteria</taxon>
        <taxon>Bacillati</taxon>
        <taxon>Actinomycetota</taxon>
        <taxon>Actinomycetes</taxon>
        <taxon>Propionibacteriales</taxon>
        <taxon>Nocardioidaceae</taxon>
        <taxon>Aeromicrobium</taxon>
    </lineage>
</organism>
<sequence length="388" mass="42104">MSQPVVDPRLAGVAELLADGVADGRERGASLCVIQDGEVLLDTWAGWFDEERTVPWTHDTLTPVWSISKVMVNLAALVLHDRGELDVDAPVADYWPEFAAAGKEHVTVAMLLSHASGVSGWDQPVQVDDLYDWERSTAALAAQAPWWTPGTATGYHLLNQGHLVGEVVRRVSGRTVGRFVAEEIAGPLGADFHLGLGPDDDHRVSPVTPPQMIDVDMTGLDATHPFVRTFTGPFVPAHEANTERWRRGAIPAANGHGNARSVARIQSIVSHGGELDGVRLLSPATIDRILRPVSDGWDRVLDVPLTFGLGWALPDDRIMPSVPAGRRCYWGGLGGSVVVNDLERRRTVAYVMNRMIFEPVPGHAVARIRPCGDSRSDAYLAAVDEALR</sequence>
<evidence type="ECO:0000313" key="2">
    <source>
        <dbReference type="EMBL" id="EFQ83823.1"/>
    </source>
</evidence>
<proteinExistence type="predicted"/>
<protein>
    <submittedName>
        <fullName evidence="2">Beta-lactamase</fullName>
    </submittedName>
</protein>
<dbReference type="Gene3D" id="3.40.710.10">
    <property type="entry name" value="DD-peptidase/beta-lactamase superfamily"/>
    <property type="match status" value="1"/>
</dbReference>
<dbReference type="InterPro" id="IPR001466">
    <property type="entry name" value="Beta-lactam-related"/>
</dbReference>
<evidence type="ECO:0000259" key="1">
    <source>
        <dbReference type="Pfam" id="PF00144"/>
    </source>
</evidence>
<name>E2S999_9ACTN</name>
<evidence type="ECO:0000313" key="3">
    <source>
        <dbReference type="Proteomes" id="UP000003111"/>
    </source>
</evidence>
<dbReference type="EMBL" id="ACLF03000003">
    <property type="protein sequence ID" value="EFQ83823.1"/>
    <property type="molecule type" value="Genomic_DNA"/>
</dbReference>